<dbReference type="Pfam" id="PF13181">
    <property type="entry name" value="TPR_8"/>
    <property type="match status" value="1"/>
</dbReference>
<feature type="region of interest" description="Disordered" evidence="4">
    <location>
        <begin position="2005"/>
        <end position="2024"/>
    </location>
</feature>
<evidence type="ECO:0000256" key="2">
    <source>
        <dbReference type="ARBA" id="ARBA00023242"/>
    </source>
</evidence>
<evidence type="ECO:0000256" key="3">
    <source>
        <dbReference type="PROSITE-ProRule" id="PRU00339"/>
    </source>
</evidence>
<comment type="subcellular location">
    <subcellularLocation>
        <location evidence="1">Nucleus</location>
    </subcellularLocation>
</comment>
<feature type="compositionally biased region" description="Basic and acidic residues" evidence="4">
    <location>
        <begin position="1424"/>
        <end position="1440"/>
    </location>
</feature>
<dbReference type="GO" id="GO:0006325">
    <property type="term" value="P:chromatin organization"/>
    <property type="evidence" value="ECO:0007669"/>
    <property type="project" value="InterPro"/>
</dbReference>
<accession>A0A8S4RWQ7</accession>
<dbReference type="InterPro" id="IPR033053">
    <property type="entry name" value="Hir3/CABIN1"/>
</dbReference>
<gene>
    <name evidence="5" type="primary">jg25276</name>
    <name evidence="5" type="ORF">PAEG_LOCUS19062</name>
</gene>
<feature type="region of interest" description="Disordered" evidence="4">
    <location>
        <begin position="1323"/>
        <end position="1440"/>
    </location>
</feature>
<feature type="repeat" description="TPR" evidence="3">
    <location>
        <begin position="117"/>
        <end position="150"/>
    </location>
</feature>
<dbReference type="PROSITE" id="PS50005">
    <property type="entry name" value="TPR"/>
    <property type="match status" value="1"/>
</dbReference>
<proteinExistence type="predicted"/>
<evidence type="ECO:0000256" key="4">
    <source>
        <dbReference type="SAM" id="MobiDB-lite"/>
    </source>
</evidence>
<dbReference type="GO" id="GO:0005634">
    <property type="term" value="C:nucleus"/>
    <property type="evidence" value="ECO:0007669"/>
    <property type="project" value="UniProtKB-SubCell"/>
</dbReference>
<feature type="compositionally biased region" description="Basic residues" evidence="4">
    <location>
        <begin position="375"/>
        <end position="384"/>
    </location>
</feature>
<dbReference type="SUPFAM" id="SSF48452">
    <property type="entry name" value="TPR-like"/>
    <property type="match status" value="1"/>
</dbReference>
<dbReference type="InterPro" id="IPR019734">
    <property type="entry name" value="TPR_rpt"/>
</dbReference>
<feature type="compositionally biased region" description="Basic and acidic residues" evidence="4">
    <location>
        <begin position="1329"/>
        <end position="1383"/>
    </location>
</feature>
<feature type="region of interest" description="Disordered" evidence="4">
    <location>
        <begin position="1"/>
        <end position="20"/>
    </location>
</feature>
<dbReference type="OrthoDB" id="77564at2759"/>
<feature type="region of interest" description="Disordered" evidence="4">
    <location>
        <begin position="1959"/>
        <end position="1997"/>
    </location>
</feature>
<keyword evidence="2" id="KW-0539">Nucleus</keyword>
<dbReference type="SMART" id="SM00028">
    <property type="entry name" value="TPR"/>
    <property type="match status" value="2"/>
</dbReference>
<comment type="caution">
    <text evidence="5">The sequence shown here is derived from an EMBL/GenBank/DDBJ whole genome shotgun (WGS) entry which is preliminary data.</text>
</comment>
<dbReference type="Proteomes" id="UP000838756">
    <property type="component" value="Unassembled WGS sequence"/>
</dbReference>
<dbReference type="PANTHER" id="PTHR15502:SF7">
    <property type="entry name" value="CALCINEURIN-BINDING PROTEIN CABIN-1"/>
    <property type="match status" value="1"/>
</dbReference>
<evidence type="ECO:0000313" key="5">
    <source>
        <dbReference type="EMBL" id="CAH2242831.1"/>
    </source>
</evidence>
<evidence type="ECO:0000256" key="1">
    <source>
        <dbReference type="ARBA" id="ARBA00004123"/>
    </source>
</evidence>
<dbReference type="PANTHER" id="PTHR15502">
    <property type="entry name" value="CALCINEURIN-BINDING PROTEIN CABIN 1-RELATED"/>
    <property type="match status" value="1"/>
</dbReference>
<name>A0A8S4RWQ7_9NEOP</name>
<feature type="region of interest" description="Disordered" evidence="4">
    <location>
        <begin position="1795"/>
        <end position="1821"/>
    </location>
</feature>
<sequence length="2073" mass="234970">MIKISALNDESEEDSDSEVEVSREALEQIALQQYAKALELQRKGNLTEATQLLRDLLDTELLYDVKRPCPGEKVSGPLFNLKYLCYKNLASILTTAGDTEGAIEAYNLAAELDDTDITLWHRLGTVCLQVHNYETALYAFQKGVERNPRHWPCLDKLIIVLLGLNYKEQCLATIHDALQLDPGYMRGLVYRNHIYKVYSHMKEYMECINPTYKCSIGDDEALDEETAEKLLKEAEIIHEAYIEQQKAETNKYIVPNLKLKKLISRMSWQSVGESLVHMHNYITENCYSHACFIELLCENGGEEEKMEVCEEHHESDDNIVEEINTDTEKVTETGSENENNDLSDKDKATDSDKVETVKIMTSEPTTDNVPENKAQKKVPARRRGNPLNNLKQWGWYERKSLRKKPVDDDNIYEMLRRMVPIDLVPEIAQKKEMRERGNSPEISNLDKLFEEKPIEKYGENTVYFGTDSEQNDVKSFIDKYIESSRDIIDLLKDYLSLLAGKWKTKWPAALAKVFVDANNCYNNHIDIPACTDDNKQDLLHYTSVNMLAEEFRVNEKIKLSLEEKANHELNVIESIEIILTLKPHIYPSTECLEMILRSLWLRLHIHILNKCEELALDCSYNILSEFDAMGEHHDVYSLKIANFTFKTDINENEVLEYIKILERNKKLSTVMDLFRRGSYEEVLSIVTESFEHCKTVARKKEEDMPLDFCVQLSLILDSYWALDKVECCFKWSLICLHEALKHYFRLTSGSVDYEKWNLTVIKILTCIEHILSTEGLSCLETVTQNELGQGLEDLIRIIGHQVESNATDMPFNTVAPWIIIHYILQREEDQGRSRSLMDSDRIACDEVPNPLMVLFIAHEQLGERAWCCKSDGKLLYFILDTVVPRLQSPSLSKALEQIKQYMEQCVFCLYGHPGKKNKLKYLVDHNVTPQTLDWKRAQQIYEIFRPIDLPPLEGKVSGISLDAEALFLNILSLLPAECDPSKYVPEMKKYINGTETKLPLVPAMLPYKMKDIYFLLGDFYFKKNDMKMAIKYNTLDVVINNDRFKSWAQISLAKATNLQRALDLYRNINNEKDFLNPAKTTIRCFKRSLELDPSYRYMWIEFGNFVYCVHSFCSRLLKQATESIGFQEFRAYEKQKEDLLNLTYKCFVTLRDELNSSSDTDKSNEESWLLYYMLGKVAEKRNKPPALYLNFYLQGIKNLQEAGATYPTKINYNSPSHLSIEVLELHYRIHASILKYIEQHENKLIPASVGKVFLKCIEEWEQGPYKKKLKKDNVPIAENETKADDSPAVHAANILKRSISDAGEEDNREAKRLKLESAAAKIRRSASYDTERMNNKESQKQPDIQDTKEIDTAATKDKQEASKESRSSAEKSVEELTDKKEDNSQQIILEGEEDKKQDSSSSSSSTSSSDSNSSESSSGNSSESSKDTDASSKSSEDKSLTDEEIKKIVSACLDALEDCASRYTPHYKALYRLAHYHFYYKKGKDIERCRDLMLSTFISRSGKKMTGLFSERKSTNFFNNIWLLRSEEVERSGGFAFHMNRCVLLTLEILKEIDDHGTLLDLTLHLQRAPDLDKKYLKDSDREELALQACSLCVQSLKGQLQKFSQQVDIKSNDVEREALKCLMLDIYNAYKKVMKPPNSKQLCNLLVDAYKLVCRTPITENMNLVDCSLKYASNLKQQAAQASVQKKQTTKATVAEPAKLIVTTSQPKMDPKPVGAPSVSGLPKMSSHEMATAFQNYVPMLNDPVFSQLSLSYISALTGYPIQGGLQPSFQTSLQNSFQAEFYRQFMGQNFSSYMQPQKKQKRGPKQPSTSRNVTQIKNVTSKSFTASPTSVTKAAQSSAMKALPTPLTKAMSTPAIKAVPTSAIKTVSTSVTKSVLASATKAVSTSVAKTVPMSNTKTAPSSITKVASTSITKAAPTSVITSLQKPSSTPLAPSMGTVLSTLPASIISNLPSFGGNLSHTSNQTKAPHAHMSSASSTNPSVHCKPPMPHQQVSPGKTLQEKLAERQKSMPSAPKDINASISRLPSSLTITKTSASRQPLVHGKRSEPRKSLAFEEVRLPISSDEVIVLDDD</sequence>
<protein>
    <submittedName>
        <fullName evidence="5">Jg25276 protein</fullName>
    </submittedName>
</protein>
<feature type="compositionally biased region" description="Basic and acidic residues" evidence="4">
    <location>
        <begin position="342"/>
        <end position="356"/>
    </location>
</feature>
<dbReference type="EMBL" id="CAKXAJ010025702">
    <property type="protein sequence ID" value="CAH2242831.1"/>
    <property type="molecule type" value="Genomic_DNA"/>
</dbReference>
<feature type="compositionally biased region" description="Polar residues" evidence="4">
    <location>
        <begin position="1810"/>
        <end position="1821"/>
    </location>
</feature>
<dbReference type="InterPro" id="IPR011990">
    <property type="entry name" value="TPR-like_helical_dom_sf"/>
</dbReference>
<keyword evidence="3" id="KW-0802">TPR repeat</keyword>
<feature type="compositionally biased region" description="Acidic residues" evidence="4">
    <location>
        <begin position="9"/>
        <end position="19"/>
    </location>
</feature>
<evidence type="ECO:0000313" key="6">
    <source>
        <dbReference type="Proteomes" id="UP000838756"/>
    </source>
</evidence>
<keyword evidence="6" id="KW-1185">Reference proteome</keyword>
<dbReference type="GO" id="GO:0031491">
    <property type="term" value="F:nucleosome binding"/>
    <property type="evidence" value="ECO:0007669"/>
    <property type="project" value="TreeGrafter"/>
</dbReference>
<dbReference type="Gene3D" id="1.25.40.10">
    <property type="entry name" value="Tetratricopeptide repeat domain"/>
    <property type="match status" value="1"/>
</dbReference>
<feature type="compositionally biased region" description="Low complexity" evidence="4">
    <location>
        <begin position="1399"/>
        <end position="1423"/>
    </location>
</feature>
<organism evidence="5 6">
    <name type="scientific">Pararge aegeria aegeria</name>
    <dbReference type="NCBI Taxonomy" id="348720"/>
    <lineage>
        <taxon>Eukaryota</taxon>
        <taxon>Metazoa</taxon>
        <taxon>Ecdysozoa</taxon>
        <taxon>Arthropoda</taxon>
        <taxon>Hexapoda</taxon>
        <taxon>Insecta</taxon>
        <taxon>Pterygota</taxon>
        <taxon>Neoptera</taxon>
        <taxon>Endopterygota</taxon>
        <taxon>Lepidoptera</taxon>
        <taxon>Glossata</taxon>
        <taxon>Ditrysia</taxon>
        <taxon>Papilionoidea</taxon>
        <taxon>Nymphalidae</taxon>
        <taxon>Satyrinae</taxon>
        <taxon>Satyrini</taxon>
        <taxon>Parargina</taxon>
        <taxon>Pararge</taxon>
    </lineage>
</organism>
<feature type="region of interest" description="Disordered" evidence="4">
    <location>
        <begin position="328"/>
        <end position="384"/>
    </location>
</feature>
<reference evidence="5" key="1">
    <citation type="submission" date="2022-03" db="EMBL/GenBank/DDBJ databases">
        <authorList>
            <person name="Lindestad O."/>
        </authorList>
    </citation>
    <scope>NUCLEOTIDE SEQUENCE</scope>
</reference>